<keyword evidence="3" id="KW-0413">Isomerase</keyword>
<dbReference type="PANTHER" id="PTHR21568:SF0">
    <property type="entry name" value="TRNA PSEUDOURIDINE SYNTHASE PUS10"/>
    <property type="match status" value="1"/>
</dbReference>
<dbReference type="GO" id="GO:0031119">
    <property type="term" value="P:tRNA pseudouridine synthesis"/>
    <property type="evidence" value="ECO:0007669"/>
    <property type="project" value="TreeGrafter"/>
</dbReference>
<evidence type="ECO:0000256" key="3">
    <source>
        <dbReference type="ARBA" id="ARBA00023235"/>
    </source>
</evidence>
<dbReference type="GO" id="GO:0160148">
    <property type="term" value="F:tRNA pseudouridine(55) synthase activity"/>
    <property type="evidence" value="ECO:0007669"/>
    <property type="project" value="UniProtKB-EC"/>
</dbReference>
<dbReference type="Proteomes" id="UP000315295">
    <property type="component" value="Unassembled WGS sequence"/>
</dbReference>
<sequence length="369" mass="41818">MHQMHLTVLWDQRECLLSFSLSRSILSSLLGDSEKHLVDSKAREPVACSVCLGILPFSYSVDKKLVAERESADELAVSISNLIRQQGFQIDSFSLEVSVPPIIQENDHIACWLYMKRKFESELWFQGKPLPECISAKDALKISLAVTLETLLLCAGNGLDRIDGDIKCSGFSTSEVDAVVERSFLSLQANELPECLKLPLEQSSEHCCLEFLRYRTQIYIGGRYLKYSRNVSQTCWIIDDERMGEASVEEILDSNILPMCRGDNYKFHAAGREDMDVRMLGSGRPFQLEIQNARLVPSDESVKSLETEINKLVGLKNLKLVDSRSWDLMREGEAEKQQYVARVWISCPLKDEDLHSISSLRHGELFSKT</sequence>
<evidence type="ECO:0000256" key="2">
    <source>
        <dbReference type="ARBA" id="ARBA00022694"/>
    </source>
</evidence>
<organism evidence="5 6">
    <name type="scientific">Malus baccata</name>
    <name type="common">Siberian crab apple</name>
    <name type="synonym">Pyrus baccata</name>
    <dbReference type="NCBI Taxonomy" id="106549"/>
    <lineage>
        <taxon>Eukaryota</taxon>
        <taxon>Viridiplantae</taxon>
        <taxon>Streptophyta</taxon>
        <taxon>Embryophyta</taxon>
        <taxon>Tracheophyta</taxon>
        <taxon>Spermatophyta</taxon>
        <taxon>Magnoliopsida</taxon>
        <taxon>eudicotyledons</taxon>
        <taxon>Gunneridae</taxon>
        <taxon>Pentapetalae</taxon>
        <taxon>rosids</taxon>
        <taxon>fabids</taxon>
        <taxon>Rosales</taxon>
        <taxon>Rosaceae</taxon>
        <taxon>Amygdaloideae</taxon>
        <taxon>Maleae</taxon>
        <taxon>Malus</taxon>
    </lineage>
</organism>
<name>A0A540LJ89_MALBA</name>
<reference evidence="5 6" key="1">
    <citation type="journal article" date="2019" name="G3 (Bethesda)">
        <title>Sequencing of a Wild Apple (Malus baccata) Genome Unravels the Differences Between Cultivated and Wild Apple Species Regarding Disease Resistance and Cold Tolerance.</title>
        <authorList>
            <person name="Chen X."/>
        </authorList>
    </citation>
    <scope>NUCLEOTIDE SEQUENCE [LARGE SCALE GENOMIC DNA]</scope>
    <source>
        <strain evidence="6">cv. Shandingzi</strain>
        <tissue evidence="5">Leaves</tissue>
    </source>
</reference>
<accession>A0A540LJ89</accession>
<dbReference type="Gene3D" id="3.30.70.2510">
    <property type="match status" value="1"/>
</dbReference>
<dbReference type="EMBL" id="VIEB01000562">
    <property type="protein sequence ID" value="TQD86545.1"/>
    <property type="molecule type" value="Genomic_DNA"/>
</dbReference>
<dbReference type="EC" id="5.4.99.25" evidence="1"/>
<dbReference type="PANTHER" id="PTHR21568">
    <property type="entry name" value="TRNA PSEUDOURIDINE SYNTHASE PUS10"/>
    <property type="match status" value="1"/>
</dbReference>
<evidence type="ECO:0000313" key="5">
    <source>
        <dbReference type="EMBL" id="TQD86545.1"/>
    </source>
</evidence>
<gene>
    <name evidence="5" type="ORF">C1H46_027877</name>
</gene>
<keyword evidence="2" id="KW-0819">tRNA processing</keyword>
<dbReference type="InterPro" id="IPR039894">
    <property type="entry name" value="Pus10-like"/>
</dbReference>
<evidence type="ECO:0000256" key="1">
    <source>
        <dbReference type="ARBA" id="ARBA00012787"/>
    </source>
</evidence>
<dbReference type="FunFam" id="3.30.70.2510:FF:000001">
    <property type="entry name" value="tRNA pseudouridine synthase Pus10"/>
    <property type="match status" value="1"/>
</dbReference>
<dbReference type="AlphaFoldDB" id="A0A540LJ89"/>
<comment type="caution">
    <text evidence="5">The sequence shown here is derived from an EMBL/GenBank/DDBJ whole genome shotgun (WGS) entry which is preliminary data.</text>
</comment>
<keyword evidence="6" id="KW-1185">Reference proteome</keyword>
<dbReference type="Pfam" id="PF21238">
    <property type="entry name" value="Pus10_C"/>
    <property type="match status" value="1"/>
</dbReference>
<dbReference type="InterPro" id="IPR048741">
    <property type="entry name" value="Pus10-like_C"/>
</dbReference>
<proteinExistence type="predicted"/>
<evidence type="ECO:0000259" key="4">
    <source>
        <dbReference type="Pfam" id="PF21238"/>
    </source>
</evidence>
<dbReference type="STRING" id="106549.A0A540LJ89"/>
<evidence type="ECO:0000313" key="6">
    <source>
        <dbReference type="Proteomes" id="UP000315295"/>
    </source>
</evidence>
<feature type="domain" description="Pus10-like C-terminal" evidence="4">
    <location>
        <begin position="219"/>
        <end position="364"/>
    </location>
</feature>
<protein>
    <recommendedName>
        <fullName evidence="1">tRNA pseudouridine(55) synthase</fullName>
        <ecNumber evidence="1">5.4.99.25</ecNumber>
    </recommendedName>
</protein>